<dbReference type="AlphaFoldDB" id="A0A6S6WC79"/>
<dbReference type="InterPro" id="IPR002110">
    <property type="entry name" value="Ankyrin_rpt"/>
</dbReference>
<gene>
    <name evidence="3" type="ORF">PTTW11_09124</name>
</gene>
<dbReference type="EMBL" id="HG992984">
    <property type="protein sequence ID" value="CAE7202896.1"/>
    <property type="molecule type" value="Genomic_DNA"/>
</dbReference>
<name>A0A6S6WC79_9PLEO</name>
<dbReference type="PANTHER" id="PTHR24171">
    <property type="entry name" value="ANKYRIN REPEAT DOMAIN-CONTAINING PROTEIN 39-RELATED"/>
    <property type="match status" value="1"/>
</dbReference>
<reference evidence="3" key="1">
    <citation type="submission" date="2021-02" db="EMBL/GenBank/DDBJ databases">
        <authorList>
            <person name="Syme A R."/>
            <person name="Syme A R."/>
            <person name="Moolhuijzen P."/>
        </authorList>
    </citation>
    <scope>NUCLEOTIDE SEQUENCE</scope>
    <source>
        <strain evidence="3">W1-1</strain>
    </source>
</reference>
<sequence>MAKLLVEEGAEITYKRQAAIFRTPLQRAAEVGSMEIVQYLIRQYADIDTSSAYSGGTALQLAAINGYCGIVEYLLDQGANPNYPPSRGHGRTAFEAAAEWARFDVLSLLMQRGVQLDVLVGEPPESQYDRAKRFAEKNGCTASKRHVELLYKEYKTCEYIQTPDQIFSFTTTMSPMGISTFL</sequence>
<keyword evidence="2" id="KW-0040">ANK repeat</keyword>
<evidence type="ECO:0000256" key="2">
    <source>
        <dbReference type="ARBA" id="ARBA00023043"/>
    </source>
</evidence>
<organism evidence="3 4">
    <name type="scientific">Pyrenophora teres f. teres</name>
    <dbReference type="NCBI Taxonomy" id="97479"/>
    <lineage>
        <taxon>Eukaryota</taxon>
        <taxon>Fungi</taxon>
        <taxon>Dikarya</taxon>
        <taxon>Ascomycota</taxon>
        <taxon>Pezizomycotina</taxon>
        <taxon>Dothideomycetes</taxon>
        <taxon>Pleosporomycetidae</taxon>
        <taxon>Pleosporales</taxon>
        <taxon>Pleosporineae</taxon>
        <taxon>Pleosporaceae</taxon>
        <taxon>Pyrenophora</taxon>
    </lineage>
</organism>
<keyword evidence="1" id="KW-0677">Repeat</keyword>
<dbReference type="SMART" id="SM00248">
    <property type="entry name" value="ANK"/>
    <property type="match status" value="3"/>
</dbReference>
<dbReference type="SUPFAM" id="SSF48403">
    <property type="entry name" value="Ankyrin repeat"/>
    <property type="match status" value="1"/>
</dbReference>
<proteinExistence type="predicted"/>
<protein>
    <submittedName>
        <fullName evidence="3">Ank-2 multi-domain protein</fullName>
    </submittedName>
</protein>
<dbReference type="Gene3D" id="1.25.40.20">
    <property type="entry name" value="Ankyrin repeat-containing domain"/>
    <property type="match status" value="1"/>
</dbReference>
<dbReference type="InterPro" id="IPR036770">
    <property type="entry name" value="Ankyrin_rpt-contain_sf"/>
</dbReference>
<evidence type="ECO:0000256" key="1">
    <source>
        <dbReference type="ARBA" id="ARBA00022737"/>
    </source>
</evidence>
<dbReference type="PANTHER" id="PTHR24171:SF9">
    <property type="entry name" value="ANKYRIN REPEAT DOMAIN-CONTAINING PROTEIN 39"/>
    <property type="match status" value="1"/>
</dbReference>
<dbReference type="Pfam" id="PF12796">
    <property type="entry name" value="Ank_2"/>
    <property type="match status" value="1"/>
</dbReference>
<dbReference type="PROSITE" id="PS50088">
    <property type="entry name" value="ANK_REPEAT"/>
    <property type="match status" value="2"/>
</dbReference>
<dbReference type="Proteomes" id="UP000472372">
    <property type="component" value="Chromosome 8"/>
</dbReference>
<evidence type="ECO:0000313" key="3">
    <source>
        <dbReference type="EMBL" id="CAE7202896.1"/>
    </source>
</evidence>
<accession>A0A6S6WC79</accession>
<evidence type="ECO:0000313" key="4">
    <source>
        <dbReference type="Proteomes" id="UP000472372"/>
    </source>
</evidence>
<dbReference type="PROSITE" id="PS50297">
    <property type="entry name" value="ANK_REP_REGION"/>
    <property type="match status" value="2"/>
</dbReference>